<feature type="compositionally biased region" description="Basic and acidic residues" evidence="2">
    <location>
        <begin position="324"/>
        <end position="333"/>
    </location>
</feature>
<feature type="region of interest" description="Disordered" evidence="2">
    <location>
        <begin position="39"/>
        <end position="69"/>
    </location>
</feature>
<evidence type="ECO:0000256" key="1">
    <source>
        <dbReference type="ARBA" id="ARBA00007471"/>
    </source>
</evidence>
<dbReference type="InterPro" id="IPR010569">
    <property type="entry name" value="Myotubularin-like_Pase_dom"/>
</dbReference>
<dbReference type="PROSITE" id="PS00383">
    <property type="entry name" value="TYR_PHOSPHATASE_1"/>
    <property type="match status" value="1"/>
</dbReference>
<comment type="caution">
    <text evidence="4">The sequence shown here is derived from an EMBL/GenBank/DDBJ whole genome shotgun (WGS) entry which is preliminary data.</text>
</comment>
<dbReference type="InterPro" id="IPR030564">
    <property type="entry name" value="Myotubularin"/>
</dbReference>
<dbReference type="InterPro" id="IPR016130">
    <property type="entry name" value="Tyr_Pase_AS"/>
</dbReference>
<feature type="compositionally biased region" description="Low complexity" evidence="2">
    <location>
        <begin position="859"/>
        <end position="881"/>
    </location>
</feature>
<evidence type="ECO:0000259" key="3">
    <source>
        <dbReference type="PROSITE" id="PS51339"/>
    </source>
</evidence>
<evidence type="ECO:0000313" key="5">
    <source>
        <dbReference type="Proteomes" id="UP001642406"/>
    </source>
</evidence>
<comment type="similarity">
    <text evidence="1">Belongs to the protein-tyrosine phosphatase family. Non-receptor class myotubularin subfamily.</text>
</comment>
<evidence type="ECO:0000313" key="4">
    <source>
        <dbReference type="EMBL" id="CAK7208648.1"/>
    </source>
</evidence>
<dbReference type="Gene3D" id="2.30.29.30">
    <property type="entry name" value="Pleckstrin-homology domain (PH domain)/Phosphotyrosine-binding domain (PTB)"/>
    <property type="match status" value="1"/>
</dbReference>
<dbReference type="SUPFAM" id="SSF50729">
    <property type="entry name" value="PH domain-like"/>
    <property type="match status" value="1"/>
</dbReference>
<accession>A0ABP0AN14</accession>
<feature type="region of interest" description="Disordered" evidence="2">
    <location>
        <begin position="859"/>
        <end position="932"/>
    </location>
</feature>
<dbReference type="PANTHER" id="PTHR10807:SF128">
    <property type="entry name" value="PHOSPHATIDYLINOSITOL-3,5-BISPHOSPHATE 3-PHOSPHATASE"/>
    <property type="match status" value="1"/>
</dbReference>
<sequence length="932" mass="101184">MDIKLTVDNVHALSSGTSTRGTLKLTTFHIIFSAPVPTPPLKDSPSTSLEASTSSLEASKQKPQPPAPPAIRYRESWITYPIIAHCTFRPTPPTSGVPSSIRIRCRDFNIVCFNFSDDKQAREVFEFIRSRTCRLTSIEKLYAFSYVPARQEKDLCGWDLYDTRAEFRRQGISEKLSDKGWRISTINKDYAFSPTYPALLVVPSKISDNVLKYAGQFRSRARIPALTYYHPITQCSITRSSQPLVGVRNNRSIQDERLVSACFYKSTAVFNSDNATGSSDNIDFPEGGDTMIVSYDGTTSAVTDHPPAPDRDNDWANEADDGSDDKPGSRVVGARRDNLIVDARPAINSLAMQVVGKGSENMDHYKSATKVFLSIDNIHVMRDSLNKVIEAVKDADISPLPPNQDLLAKSGWLRHIRGILTGSQTIARQVGVSAAHVLIHCSDGWDRTSQLSALSQIMLDPYFRTIDGFIVLVEKDWLSFGHMFQQRSGYLNSEKWFVTQNDAMAGTKIDPGESDGRNFDNAVASARRFFKKSLSQDKDDSDGDGAAATGDDASNDKQTGPVEEGQATRPKEISPVFHQFLDATYQLLRQHPTRFEFNERFLRRLLYHLYSCQYGTFLYNNERQRLDAKVHEKTSSVWDYFLSRRAEFLNPKYDSSIDANDRQADRLLFPKLEEIRWWHQAFNRTDQDMNAPLHAAAAAAERSANYQAAAMTSVAAGPATVVITPGGDESAVGYAGTGTRNSPSISPRRGASPIPPLPSQPPSFQTSQSAAAELETTTSSTVAAPNASIARSMLATPVESNIASFNRSSSASEPSALAALRDGFAGLGLGQKVGGVLGSLSAVGSNSFGIGGGSNNGGAAASNDRGTGSGSGSSTSNISGREALFGVPEPESSAADDSGSGGGVFDSFVGGSGSRRSKASSRSSGEQELRDM</sequence>
<reference evidence="4 5" key="1">
    <citation type="submission" date="2024-01" db="EMBL/GenBank/DDBJ databases">
        <authorList>
            <person name="Allen C."/>
            <person name="Tagirdzhanova G."/>
        </authorList>
    </citation>
    <scope>NUCLEOTIDE SEQUENCE [LARGE SCALE GENOMIC DNA]</scope>
</reference>
<protein>
    <submittedName>
        <fullName evidence="4">Phosphatidylinositol-3-phosphatase ymr1</fullName>
    </submittedName>
</protein>
<feature type="compositionally biased region" description="Low complexity" evidence="2">
    <location>
        <begin position="762"/>
        <end position="779"/>
    </location>
</feature>
<dbReference type="InterPro" id="IPR029021">
    <property type="entry name" value="Prot-tyrosine_phosphatase-like"/>
</dbReference>
<dbReference type="SUPFAM" id="SSF52799">
    <property type="entry name" value="(Phosphotyrosine protein) phosphatases II"/>
    <property type="match status" value="1"/>
</dbReference>
<feature type="compositionally biased region" description="Low complexity" evidence="2">
    <location>
        <begin position="46"/>
        <end position="62"/>
    </location>
</feature>
<keyword evidence="5" id="KW-1185">Reference proteome</keyword>
<organism evidence="4 5">
    <name type="scientific">Sporothrix bragantina</name>
    <dbReference type="NCBI Taxonomy" id="671064"/>
    <lineage>
        <taxon>Eukaryota</taxon>
        <taxon>Fungi</taxon>
        <taxon>Dikarya</taxon>
        <taxon>Ascomycota</taxon>
        <taxon>Pezizomycotina</taxon>
        <taxon>Sordariomycetes</taxon>
        <taxon>Sordariomycetidae</taxon>
        <taxon>Ophiostomatales</taxon>
        <taxon>Ophiostomataceae</taxon>
        <taxon>Sporothrix</taxon>
    </lineage>
</organism>
<proteinExistence type="inferred from homology"/>
<dbReference type="EMBL" id="CAWUHC010000001">
    <property type="protein sequence ID" value="CAK7208648.1"/>
    <property type="molecule type" value="Genomic_DNA"/>
</dbReference>
<feature type="region of interest" description="Disordered" evidence="2">
    <location>
        <begin position="533"/>
        <end position="569"/>
    </location>
</feature>
<name>A0ABP0AN14_9PEZI</name>
<feature type="region of interest" description="Disordered" evidence="2">
    <location>
        <begin position="297"/>
        <end position="333"/>
    </location>
</feature>
<gene>
    <name evidence="4" type="primary">YMR1</name>
    <name evidence="4" type="ORF">SBRCBS47491_000163</name>
</gene>
<feature type="region of interest" description="Disordered" evidence="2">
    <location>
        <begin position="732"/>
        <end position="779"/>
    </location>
</feature>
<dbReference type="Proteomes" id="UP001642406">
    <property type="component" value="Unassembled WGS sequence"/>
</dbReference>
<feature type="domain" description="Myotubularin phosphatase" evidence="3">
    <location>
        <begin position="157"/>
        <end position="682"/>
    </location>
</feature>
<dbReference type="Pfam" id="PF06602">
    <property type="entry name" value="Myotub-related"/>
    <property type="match status" value="1"/>
</dbReference>
<dbReference type="PANTHER" id="PTHR10807">
    <property type="entry name" value="MYOTUBULARIN-RELATED"/>
    <property type="match status" value="1"/>
</dbReference>
<dbReference type="InterPro" id="IPR011993">
    <property type="entry name" value="PH-like_dom_sf"/>
</dbReference>
<evidence type="ECO:0000256" key="2">
    <source>
        <dbReference type="SAM" id="MobiDB-lite"/>
    </source>
</evidence>
<dbReference type="PROSITE" id="PS51339">
    <property type="entry name" value="PPASE_MYOTUBULARIN"/>
    <property type="match status" value="1"/>
</dbReference>